<accession>A0AAV2FXS9</accession>
<reference evidence="2 3" key="1">
    <citation type="submission" date="2024-04" db="EMBL/GenBank/DDBJ databases">
        <authorList>
            <person name="Fracassetti M."/>
        </authorList>
    </citation>
    <scope>NUCLEOTIDE SEQUENCE [LARGE SCALE GENOMIC DNA]</scope>
</reference>
<proteinExistence type="predicted"/>
<organism evidence="2 3">
    <name type="scientific">Linum trigynum</name>
    <dbReference type="NCBI Taxonomy" id="586398"/>
    <lineage>
        <taxon>Eukaryota</taxon>
        <taxon>Viridiplantae</taxon>
        <taxon>Streptophyta</taxon>
        <taxon>Embryophyta</taxon>
        <taxon>Tracheophyta</taxon>
        <taxon>Spermatophyta</taxon>
        <taxon>Magnoliopsida</taxon>
        <taxon>eudicotyledons</taxon>
        <taxon>Gunneridae</taxon>
        <taxon>Pentapetalae</taxon>
        <taxon>rosids</taxon>
        <taxon>fabids</taxon>
        <taxon>Malpighiales</taxon>
        <taxon>Linaceae</taxon>
        <taxon>Linum</taxon>
    </lineage>
</organism>
<dbReference type="Proteomes" id="UP001497516">
    <property type="component" value="Chromosome 7"/>
</dbReference>
<sequence length="129" mass="14381">MMMGSGGSLRRRIWLSTTNANPFKANLHVGEEGRGKMEMSLSHRSGLPKRRSEQLERRVPTVSLVVARSEEKRGVGILCSSPKKMSLAVRIAQLPRSSPTPVEMRSVGSDLPPSRLMTSSRERIILQRE</sequence>
<dbReference type="EMBL" id="OZ034820">
    <property type="protein sequence ID" value="CAL1402762.1"/>
    <property type="molecule type" value="Genomic_DNA"/>
</dbReference>
<keyword evidence="3" id="KW-1185">Reference proteome</keyword>
<feature type="region of interest" description="Disordered" evidence="1">
    <location>
        <begin position="30"/>
        <end position="55"/>
    </location>
</feature>
<gene>
    <name evidence="2" type="ORF">LTRI10_LOCUS42739</name>
</gene>
<name>A0AAV2FXS9_9ROSI</name>
<evidence type="ECO:0000256" key="1">
    <source>
        <dbReference type="SAM" id="MobiDB-lite"/>
    </source>
</evidence>
<protein>
    <submittedName>
        <fullName evidence="2">Uncharacterized protein</fullName>
    </submittedName>
</protein>
<dbReference type="AlphaFoldDB" id="A0AAV2FXS9"/>
<evidence type="ECO:0000313" key="3">
    <source>
        <dbReference type="Proteomes" id="UP001497516"/>
    </source>
</evidence>
<evidence type="ECO:0000313" key="2">
    <source>
        <dbReference type="EMBL" id="CAL1402762.1"/>
    </source>
</evidence>